<sequence>MACCGQQRAALTQNKPAIAQTHTAGSSVNVRFKQPSPVLVRGPITGRHYQFNGSVNTLSVDARDAAALIKTGYFQLV</sequence>
<protein>
    <submittedName>
        <fullName evidence="1">Uncharacterized protein</fullName>
    </submittedName>
</protein>
<accession>A0A7G8BK62</accession>
<gene>
    <name evidence="1" type="ORF">H7849_02780</name>
</gene>
<keyword evidence="2" id="KW-1185">Reference proteome</keyword>
<dbReference type="EMBL" id="CP060394">
    <property type="protein sequence ID" value="QNI32932.1"/>
    <property type="molecule type" value="Genomic_DNA"/>
</dbReference>
<reference evidence="1 2" key="1">
    <citation type="submission" date="2020-08" db="EMBL/GenBank/DDBJ databases">
        <title>Edaphobacter telluris sp. nov. and Acidobacterium dinghuensis sp. nov., two acidobacteria isolated from forest soil.</title>
        <authorList>
            <person name="Fu J."/>
            <person name="Qiu L."/>
        </authorList>
    </citation>
    <scope>NUCLEOTIDE SEQUENCE [LARGE SCALE GENOMIC DNA]</scope>
    <source>
        <strain evidence="1">4Y35</strain>
    </source>
</reference>
<proteinExistence type="predicted"/>
<name>A0A7G8BK62_9BACT</name>
<dbReference type="Proteomes" id="UP000515312">
    <property type="component" value="Chromosome"/>
</dbReference>
<evidence type="ECO:0000313" key="2">
    <source>
        <dbReference type="Proteomes" id="UP000515312"/>
    </source>
</evidence>
<dbReference type="AlphaFoldDB" id="A0A7G8BK62"/>
<dbReference type="KEGG" id="adin:H7849_02780"/>
<evidence type="ECO:0000313" key="1">
    <source>
        <dbReference type="EMBL" id="QNI32932.1"/>
    </source>
</evidence>
<dbReference type="RefSeq" id="WP_186743962.1">
    <property type="nucleotide sequence ID" value="NZ_CP060394.1"/>
</dbReference>
<organism evidence="1 2">
    <name type="scientific">Alloacidobacterium dinghuense</name>
    <dbReference type="NCBI Taxonomy" id="2763107"/>
    <lineage>
        <taxon>Bacteria</taxon>
        <taxon>Pseudomonadati</taxon>
        <taxon>Acidobacteriota</taxon>
        <taxon>Terriglobia</taxon>
        <taxon>Terriglobales</taxon>
        <taxon>Acidobacteriaceae</taxon>
        <taxon>Alloacidobacterium</taxon>
    </lineage>
</organism>